<organism evidence="1">
    <name type="scientific">Lotharella globosa</name>
    <dbReference type="NCBI Taxonomy" id="91324"/>
    <lineage>
        <taxon>Eukaryota</taxon>
        <taxon>Sar</taxon>
        <taxon>Rhizaria</taxon>
        <taxon>Cercozoa</taxon>
        <taxon>Chlorarachniophyceae</taxon>
        <taxon>Lotharella</taxon>
    </lineage>
</organism>
<dbReference type="Pfam" id="PF11735">
    <property type="entry name" value="CAP59_mtransfer"/>
    <property type="match status" value="1"/>
</dbReference>
<proteinExistence type="predicted"/>
<dbReference type="InterPro" id="IPR021047">
    <property type="entry name" value="Mannosyltransferase_CMT1"/>
</dbReference>
<evidence type="ECO:0000313" key="1">
    <source>
        <dbReference type="EMBL" id="CAE0677404.1"/>
    </source>
</evidence>
<accession>A0A7S3ZAQ0</accession>
<name>A0A7S3ZAQ0_9EUKA</name>
<protein>
    <submittedName>
        <fullName evidence="1">Uncharacterized protein</fullName>
    </submittedName>
</protein>
<dbReference type="AlphaFoldDB" id="A0A7S3ZAQ0"/>
<sequence>MKADIYCRRIRKLLILYSRRFVMPVNLKLRAFGTLLIVLVGLFPVYRHLIYPAPRVTKETFFGGLEADPQPPESLRYLEHSVLITGTCRNIMPHLPYAMANVMRLASAFRSYRVILFENDSTDGTKRELRRWGHARNVTILTGRYMSILRREKVLEFGRNTILSHIRSNGLDREFDLWINMDLDDVSSLKPVRWDALDSTLRPGKGSNRETWDVVCSNTWPAWYYDRFALRTRSGPYHSEGCTPGDCHENRPVDLKAWFGPSFTGHGIARNHSSWIPVQSCFGGMAIYKTRVLRMAEYKENDANPGVCWYDGTSDCEHVTFHECLRKSRAKVFINPSFVPFDIETHLIPHSPSWGKLSEEERKKNQLELRRAEWGGKYNA</sequence>
<reference evidence="1" key="1">
    <citation type="submission" date="2021-01" db="EMBL/GenBank/DDBJ databases">
        <authorList>
            <person name="Corre E."/>
            <person name="Pelletier E."/>
            <person name="Niang G."/>
            <person name="Scheremetjew M."/>
            <person name="Finn R."/>
            <person name="Kale V."/>
            <person name="Holt S."/>
            <person name="Cochrane G."/>
            <person name="Meng A."/>
            <person name="Brown T."/>
            <person name="Cohen L."/>
        </authorList>
    </citation>
    <scope>NUCLEOTIDE SEQUENCE</scope>
    <source>
        <strain evidence="1">CCCM811</strain>
    </source>
</reference>
<gene>
    <name evidence="1" type="ORF">LGLO00237_LOCUS29185</name>
</gene>
<dbReference type="EMBL" id="HBIV01041400">
    <property type="protein sequence ID" value="CAE0677404.1"/>
    <property type="molecule type" value="Transcribed_RNA"/>
</dbReference>